<keyword evidence="2" id="KW-1185">Reference proteome</keyword>
<dbReference type="Proteomes" id="UP000026962">
    <property type="component" value="Chromosome 10"/>
</dbReference>
<accession>A0A0E0M5E2</accession>
<reference evidence="1" key="1">
    <citation type="submission" date="2015-04" db="UniProtKB">
        <authorList>
            <consortium name="EnsemblPlants"/>
        </authorList>
    </citation>
    <scope>IDENTIFICATION</scope>
</reference>
<dbReference type="AlphaFoldDB" id="A0A0E0M5E2"/>
<proteinExistence type="predicted"/>
<reference evidence="1" key="2">
    <citation type="submission" date="2018-05" db="EMBL/GenBank/DDBJ databases">
        <title>OpunRS2 (Oryza punctata Reference Sequence Version 2).</title>
        <authorList>
            <person name="Zhang J."/>
            <person name="Kudrna D."/>
            <person name="Lee S."/>
            <person name="Talag J."/>
            <person name="Welchert J."/>
            <person name="Wing R.A."/>
        </authorList>
    </citation>
    <scope>NUCLEOTIDE SEQUENCE [LARGE SCALE GENOMIC DNA]</scope>
</reference>
<name>A0A0E0M5E2_ORYPU</name>
<evidence type="ECO:0000313" key="1">
    <source>
        <dbReference type="EnsemblPlants" id="OPUNC10G01660.1"/>
    </source>
</evidence>
<dbReference type="Gramene" id="OPUNC10G01660.1">
    <property type="protein sequence ID" value="OPUNC10G01660.1"/>
    <property type="gene ID" value="OPUNC10G01660"/>
</dbReference>
<dbReference type="HOGENOM" id="CLU_2363353_0_0_1"/>
<protein>
    <submittedName>
        <fullName evidence="1">Uncharacterized protein</fullName>
    </submittedName>
</protein>
<organism evidence="1">
    <name type="scientific">Oryza punctata</name>
    <name type="common">Red rice</name>
    <dbReference type="NCBI Taxonomy" id="4537"/>
    <lineage>
        <taxon>Eukaryota</taxon>
        <taxon>Viridiplantae</taxon>
        <taxon>Streptophyta</taxon>
        <taxon>Embryophyta</taxon>
        <taxon>Tracheophyta</taxon>
        <taxon>Spermatophyta</taxon>
        <taxon>Magnoliopsida</taxon>
        <taxon>Liliopsida</taxon>
        <taxon>Poales</taxon>
        <taxon>Poaceae</taxon>
        <taxon>BOP clade</taxon>
        <taxon>Oryzoideae</taxon>
        <taxon>Oryzeae</taxon>
        <taxon>Oryzinae</taxon>
        <taxon>Oryza</taxon>
    </lineage>
</organism>
<evidence type="ECO:0000313" key="2">
    <source>
        <dbReference type="Proteomes" id="UP000026962"/>
    </source>
</evidence>
<sequence length="96" mass="10612">MPRLLEHHYFSRSCDPSPIPGRRWESCSLRWGRRWSSSSPADLRMEEEEPPFSHIATDDVEAEGLLGGGGGGCRAHEVVATKELSELLGDYDGGAR</sequence>
<dbReference type="EnsemblPlants" id="OPUNC10G01660.1">
    <property type="protein sequence ID" value="OPUNC10G01660.1"/>
    <property type="gene ID" value="OPUNC10G01660"/>
</dbReference>